<protein>
    <submittedName>
        <fullName evidence="1">Uncharacterized protein</fullName>
    </submittedName>
</protein>
<evidence type="ECO:0000313" key="1">
    <source>
        <dbReference type="EMBL" id="QMS84842.1"/>
    </source>
</evidence>
<sequence length="89" mass="10420">MDEDKRAFQASENQLLYKKTLSSDNFIIDQIKQAYLLSLPYLPMDSLEESEKIASLFDLLKRNMAYKKGLMDQTVSLITEDAFNEWFKT</sequence>
<evidence type="ECO:0000313" key="2">
    <source>
        <dbReference type="Proteomes" id="UP000514720"/>
    </source>
</evidence>
<dbReference type="EMBL" id="CP048914">
    <property type="protein sequence ID" value="QMS84842.1"/>
    <property type="molecule type" value="Genomic_DNA"/>
</dbReference>
<keyword evidence="2" id="KW-1185">Reference proteome</keyword>
<dbReference type="RefSeq" id="WP_258878464.1">
    <property type="nucleotide sequence ID" value="NZ_CP048914.1"/>
</dbReference>
<accession>A0A7L7KRE1</accession>
<dbReference type="AlphaFoldDB" id="A0A7L7KRE1"/>
<gene>
    <name evidence="1" type="ORF">G4Z02_03425</name>
</gene>
<proteinExistence type="predicted"/>
<reference evidence="1 2" key="1">
    <citation type="submission" date="2020-02" db="EMBL/GenBank/DDBJ databases">
        <authorList>
            <person name="Zheng R.K."/>
            <person name="Sun C.M."/>
        </authorList>
    </citation>
    <scope>NUCLEOTIDE SEQUENCE [LARGE SCALE GENOMIC DNA]</scope>
    <source>
        <strain evidence="2">zrk13</strain>
    </source>
</reference>
<dbReference type="Proteomes" id="UP000514720">
    <property type="component" value="Chromosome"/>
</dbReference>
<dbReference type="KEGG" id="xcl:G4Z02_03425"/>
<organism evidence="1 2">
    <name type="scientific">Candidatus Xianfuyuplasma coldseepsis</name>
    <dbReference type="NCBI Taxonomy" id="2782163"/>
    <lineage>
        <taxon>Bacteria</taxon>
        <taxon>Bacillati</taxon>
        <taxon>Mycoplasmatota</taxon>
        <taxon>Mollicutes</taxon>
        <taxon>Candidatus Izemoplasmatales</taxon>
        <taxon>Candidatus Izemoplasmataceae</taxon>
        <taxon>Candidatus Xianfuyuplasma</taxon>
    </lineage>
</organism>
<name>A0A7L7KRE1_9MOLU</name>